<dbReference type="GO" id="GO:0051131">
    <property type="term" value="P:chaperone-mediated protein complex assembly"/>
    <property type="evidence" value="ECO:0007669"/>
    <property type="project" value="InterPro"/>
</dbReference>
<evidence type="ECO:0000313" key="3">
    <source>
        <dbReference type="Proteomes" id="UP000617426"/>
    </source>
</evidence>
<dbReference type="Pfam" id="PF02613">
    <property type="entry name" value="Nitrate_red_del"/>
    <property type="match status" value="1"/>
</dbReference>
<keyword evidence="3" id="KW-1185">Reference proteome</keyword>
<dbReference type="GO" id="GO:0042128">
    <property type="term" value="P:nitrate assimilation"/>
    <property type="evidence" value="ECO:0007669"/>
    <property type="project" value="UniProtKB-KW"/>
</dbReference>
<sequence length="226" mass="24433">MSAALGLPTFPAVEAVDVDDEARRLVRMACSILLDYPENGFAERILAVRAMLPRLPEAVARLLTDFCDAADALGERGLQIAYVDIFDQTRRCALGLTYYTHGDTRSRGQALIGFRRALASAGFELAREELPDHLPLLLEAAALDETGIAEDLIEANREGIEVVRTALRSYGAPWARVLDALVLTLPEPSPEVAAAYARLVSQGPPTELVGVALPALSDCPIPVQER</sequence>
<name>A0A923IWY1_9ACTO</name>
<proteinExistence type="predicted"/>
<reference evidence="2" key="1">
    <citation type="submission" date="2020-08" db="EMBL/GenBank/DDBJ databases">
        <title>Sequencing the genomes of 1000 actinobacteria strains.</title>
        <authorList>
            <person name="Klenk H.-P."/>
        </authorList>
    </citation>
    <scope>NUCLEOTIDE SEQUENCE</scope>
    <source>
        <strain evidence="2">DSM 10695</strain>
    </source>
</reference>
<dbReference type="PANTHER" id="PTHR43680:SF2">
    <property type="entry name" value="NITRATE REDUCTASE MOLYBDENUM COFACTOR ASSEMBLY CHAPERONE NARJ"/>
    <property type="match status" value="1"/>
</dbReference>
<keyword evidence="1" id="KW-0534">Nitrate assimilation</keyword>
<protein>
    <submittedName>
        <fullName evidence="2">Nitrate reductase delta subunit</fullName>
    </submittedName>
</protein>
<gene>
    <name evidence="2" type="ORF">HD592_000383</name>
</gene>
<dbReference type="RefSeq" id="WP_184451484.1">
    <property type="nucleotide sequence ID" value="NZ_JACHMK010000001.1"/>
</dbReference>
<organism evidence="2 3">
    <name type="scientific">Schaalia hyovaginalis</name>
    <dbReference type="NCBI Taxonomy" id="29316"/>
    <lineage>
        <taxon>Bacteria</taxon>
        <taxon>Bacillati</taxon>
        <taxon>Actinomycetota</taxon>
        <taxon>Actinomycetes</taxon>
        <taxon>Actinomycetales</taxon>
        <taxon>Actinomycetaceae</taxon>
        <taxon>Schaalia</taxon>
    </lineage>
</organism>
<accession>A0A923IWY1</accession>
<dbReference type="SUPFAM" id="SSF89155">
    <property type="entry name" value="TorD-like"/>
    <property type="match status" value="1"/>
</dbReference>
<dbReference type="EMBL" id="JACHMK010000001">
    <property type="protein sequence ID" value="MBB6333818.1"/>
    <property type="molecule type" value="Genomic_DNA"/>
</dbReference>
<dbReference type="InterPro" id="IPR020945">
    <property type="entry name" value="DMSO/NO3_reduct_chaperone"/>
</dbReference>
<dbReference type="NCBIfam" id="TIGR00684">
    <property type="entry name" value="narJ"/>
    <property type="match status" value="1"/>
</dbReference>
<evidence type="ECO:0000313" key="2">
    <source>
        <dbReference type="EMBL" id="MBB6333818.1"/>
    </source>
</evidence>
<dbReference type="GO" id="GO:0016530">
    <property type="term" value="F:metallochaperone activity"/>
    <property type="evidence" value="ECO:0007669"/>
    <property type="project" value="TreeGrafter"/>
</dbReference>
<dbReference type="InterPro" id="IPR003765">
    <property type="entry name" value="NO3_reductase_chaperone_NarJ"/>
</dbReference>
<dbReference type="AlphaFoldDB" id="A0A923IWY1"/>
<dbReference type="Proteomes" id="UP000617426">
    <property type="component" value="Unassembled WGS sequence"/>
</dbReference>
<dbReference type="GO" id="GO:0051082">
    <property type="term" value="F:unfolded protein binding"/>
    <property type="evidence" value="ECO:0007669"/>
    <property type="project" value="InterPro"/>
</dbReference>
<comment type="caution">
    <text evidence="2">The sequence shown here is derived from an EMBL/GenBank/DDBJ whole genome shotgun (WGS) entry which is preliminary data.</text>
</comment>
<dbReference type="InterPro" id="IPR036411">
    <property type="entry name" value="TorD-like_sf"/>
</dbReference>
<evidence type="ECO:0000256" key="1">
    <source>
        <dbReference type="ARBA" id="ARBA00023063"/>
    </source>
</evidence>
<dbReference type="PANTHER" id="PTHR43680">
    <property type="entry name" value="NITRATE REDUCTASE MOLYBDENUM COFACTOR ASSEMBLY CHAPERONE"/>
    <property type="match status" value="1"/>
</dbReference>
<dbReference type="Gene3D" id="1.10.3480.10">
    <property type="entry name" value="TorD-like"/>
    <property type="match status" value="1"/>
</dbReference>